<proteinExistence type="predicted"/>
<dbReference type="GeneID" id="57692751"/>
<feature type="transmembrane region" description="Helical" evidence="1">
    <location>
        <begin position="113"/>
        <end position="131"/>
    </location>
</feature>
<evidence type="ECO:0000313" key="3">
    <source>
        <dbReference type="Proteomes" id="UP000646308"/>
    </source>
</evidence>
<feature type="transmembrane region" description="Helical" evidence="1">
    <location>
        <begin position="12"/>
        <end position="32"/>
    </location>
</feature>
<dbReference type="RefSeq" id="WP_107368968.1">
    <property type="nucleotide sequence ID" value="NZ_CP045927.1"/>
</dbReference>
<keyword evidence="1" id="KW-1133">Transmembrane helix</keyword>
<reference evidence="2" key="1">
    <citation type="submission" date="2019-11" db="EMBL/GenBank/DDBJ databases">
        <title>Whole genome comparisons of Staphylococcus agnetis isolates from cattle and chickens.</title>
        <authorList>
            <person name="Rhoads D."/>
            <person name="Shwani A."/>
            <person name="Adkins P."/>
            <person name="Calcutt M."/>
            <person name="Middleton J."/>
        </authorList>
    </citation>
    <scope>NUCLEOTIDE SEQUENCE</scope>
    <source>
        <strain evidence="2">1387</strain>
    </source>
</reference>
<evidence type="ECO:0000313" key="2">
    <source>
        <dbReference type="EMBL" id="NJI02163.1"/>
    </source>
</evidence>
<gene>
    <name evidence="2" type="ORF">GLV84_04730</name>
</gene>
<dbReference type="AlphaFoldDB" id="A0A2T4MED8"/>
<dbReference type="Pfam" id="PF11457">
    <property type="entry name" value="DUF3021"/>
    <property type="match status" value="1"/>
</dbReference>
<feature type="transmembrane region" description="Helical" evidence="1">
    <location>
        <begin position="87"/>
        <end position="107"/>
    </location>
</feature>
<dbReference type="EMBL" id="WMFL01000060">
    <property type="protein sequence ID" value="NJI02163.1"/>
    <property type="molecule type" value="Genomic_DNA"/>
</dbReference>
<dbReference type="InterPro" id="IPR021560">
    <property type="entry name" value="DUF3021"/>
</dbReference>
<name>A0A2T4MED8_9STAP</name>
<protein>
    <submittedName>
        <fullName evidence="2">DUF3021 family protein</fullName>
    </submittedName>
</protein>
<comment type="caution">
    <text evidence="2">The sequence shown here is derived from an EMBL/GenBank/DDBJ whole genome shotgun (WGS) entry which is preliminary data.</text>
</comment>
<keyword evidence="1" id="KW-0812">Transmembrane</keyword>
<accession>A0A2T4MED8</accession>
<feature type="transmembrane region" description="Helical" evidence="1">
    <location>
        <begin position="52"/>
        <end position="75"/>
    </location>
</feature>
<keyword evidence="1" id="KW-0472">Membrane</keyword>
<sequence>MKRIKHSFAMGVIYGLGISIFFSLISGTGHYYPLSPESTMGHWYLSHVNEAFTMLISVVIWGSIGILFDQVNRIFEETDWSITRMTVIHFVVSYVGFVPLAILAGWFPLQLGAFFTFTFIFVLIYIVIWVYHYKQSQKIVDEINQSITHQAD</sequence>
<dbReference type="Proteomes" id="UP000646308">
    <property type="component" value="Unassembled WGS sequence"/>
</dbReference>
<evidence type="ECO:0000256" key="1">
    <source>
        <dbReference type="SAM" id="Phobius"/>
    </source>
</evidence>
<organism evidence="2 3">
    <name type="scientific">Staphylococcus agnetis</name>
    <dbReference type="NCBI Taxonomy" id="985762"/>
    <lineage>
        <taxon>Bacteria</taxon>
        <taxon>Bacillati</taxon>
        <taxon>Bacillota</taxon>
        <taxon>Bacilli</taxon>
        <taxon>Bacillales</taxon>
        <taxon>Staphylococcaceae</taxon>
        <taxon>Staphylococcus</taxon>
    </lineage>
</organism>